<proteinExistence type="predicted"/>
<dbReference type="RefSeq" id="WP_074476649.1">
    <property type="nucleotide sequence ID" value="NZ_FMCT01000011.1"/>
</dbReference>
<dbReference type="EMBL" id="FMCT01000011">
    <property type="protein sequence ID" value="SCF40360.1"/>
    <property type="molecule type" value="Genomic_DNA"/>
</dbReference>
<dbReference type="Proteomes" id="UP000183585">
    <property type="component" value="Unassembled WGS sequence"/>
</dbReference>
<sequence length="95" mass="10638">MSPEQGQASRVNPLVTAGDVLTLQPCDYCIGQTVLSLQVTHVPRYANFLASRWVRLEGLELRPDGTPWRERVVMVRVQAIIDAPTARPGPETRER</sequence>
<organism evidence="1 2">
    <name type="scientific">Micromonospora carbonacea</name>
    <dbReference type="NCBI Taxonomy" id="47853"/>
    <lineage>
        <taxon>Bacteria</taxon>
        <taxon>Bacillati</taxon>
        <taxon>Actinomycetota</taxon>
        <taxon>Actinomycetes</taxon>
        <taxon>Micromonosporales</taxon>
        <taxon>Micromonosporaceae</taxon>
        <taxon>Micromonospora</taxon>
    </lineage>
</organism>
<evidence type="ECO:0000313" key="2">
    <source>
        <dbReference type="Proteomes" id="UP000183585"/>
    </source>
</evidence>
<gene>
    <name evidence="1" type="ORF">GA0070563_111141</name>
</gene>
<protein>
    <submittedName>
        <fullName evidence="1">Uncharacterized protein</fullName>
    </submittedName>
</protein>
<keyword evidence="2" id="KW-1185">Reference proteome</keyword>
<accession>A0A1C5A569</accession>
<dbReference type="AlphaFoldDB" id="A0A1C5A569"/>
<name>A0A1C5A569_9ACTN</name>
<reference evidence="2" key="1">
    <citation type="submission" date="2016-06" db="EMBL/GenBank/DDBJ databases">
        <authorList>
            <person name="Varghese N."/>
            <person name="Submissions Spin"/>
        </authorList>
    </citation>
    <scope>NUCLEOTIDE SEQUENCE [LARGE SCALE GENOMIC DNA]</scope>
    <source>
        <strain evidence="2">DSM 43168</strain>
    </source>
</reference>
<evidence type="ECO:0000313" key="1">
    <source>
        <dbReference type="EMBL" id="SCF40360.1"/>
    </source>
</evidence>
<dbReference type="STRING" id="47853.TK50_06670"/>